<evidence type="ECO:0000313" key="3">
    <source>
        <dbReference type="Proteomes" id="UP000717696"/>
    </source>
</evidence>
<reference evidence="2" key="1">
    <citation type="journal article" date="2021" name="Nat. Commun.">
        <title>Genetic determinants of endophytism in the Arabidopsis root mycobiome.</title>
        <authorList>
            <person name="Mesny F."/>
            <person name="Miyauchi S."/>
            <person name="Thiergart T."/>
            <person name="Pickel B."/>
            <person name="Atanasova L."/>
            <person name="Karlsson M."/>
            <person name="Huettel B."/>
            <person name="Barry K.W."/>
            <person name="Haridas S."/>
            <person name="Chen C."/>
            <person name="Bauer D."/>
            <person name="Andreopoulos W."/>
            <person name="Pangilinan J."/>
            <person name="LaButti K."/>
            <person name="Riley R."/>
            <person name="Lipzen A."/>
            <person name="Clum A."/>
            <person name="Drula E."/>
            <person name="Henrissat B."/>
            <person name="Kohler A."/>
            <person name="Grigoriev I.V."/>
            <person name="Martin F.M."/>
            <person name="Hacquard S."/>
        </authorList>
    </citation>
    <scope>NUCLEOTIDE SEQUENCE</scope>
    <source>
        <strain evidence="2">MPI-CAGE-AT-0021</strain>
    </source>
</reference>
<proteinExistence type="predicted"/>
<sequence length="185" mass="20700">MDAALSPVPPLPHHPKVSHRLRWFALWWNASMSVYRNQGLARGEHVSQGLDCRRETWATRGRVVASCPGAVARLTRTGFHVGLACGVGAFQVARPSQSRRHKHVFLFLVLQLSYRIMNESCVRCGTVGSSRAATDNEQSQREGLPNLAESSKRNENNQMLAAPRPLFFPFHPHRRTLNALIDLLG</sequence>
<keyword evidence="3" id="KW-1185">Reference proteome</keyword>
<protein>
    <submittedName>
        <fullName evidence="2">Uncharacterized protein</fullName>
    </submittedName>
</protein>
<dbReference type="Proteomes" id="UP000717696">
    <property type="component" value="Unassembled WGS sequence"/>
</dbReference>
<accession>A0A9P9JGX4</accession>
<evidence type="ECO:0000256" key="1">
    <source>
        <dbReference type="SAM" id="MobiDB-lite"/>
    </source>
</evidence>
<organism evidence="2 3">
    <name type="scientific">Dactylonectria estremocensis</name>
    <dbReference type="NCBI Taxonomy" id="1079267"/>
    <lineage>
        <taxon>Eukaryota</taxon>
        <taxon>Fungi</taxon>
        <taxon>Dikarya</taxon>
        <taxon>Ascomycota</taxon>
        <taxon>Pezizomycotina</taxon>
        <taxon>Sordariomycetes</taxon>
        <taxon>Hypocreomycetidae</taxon>
        <taxon>Hypocreales</taxon>
        <taxon>Nectriaceae</taxon>
        <taxon>Dactylonectria</taxon>
    </lineage>
</organism>
<comment type="caution">
    <text evidence="2">The sequence shown here is derived from an EMBL/GenBank/DDBJ whole genome shotgun (WGS) entry which is preliminary data.</text>
</comment>
<gene>
    <name evidence="2" type="ORF">B0J13DRAFT_172303</name>
</gene>
<evidence type="ECO:0000313" key="2">
    <source>
        <dbReference type="EMBL" id="KAH7157533.1"/>
    </source>
</evidence>
<feature type="region of interest" description="Disordered" evidence="1">
    <location>
        <begin position="132"/>
        <end position="152"/>
    </location>
</feature>
<name>A0A9P9JGX4_9HYPO</name>
<dbReference type="EMBL" id="JAGMUU010000003">
    <property type="protein sequence ID" value="KAH7157533.1"/>
    <property type="molecule type" value="Genomic_DNA"/>
</dbReference>
<dbReference type="AlphaFoldDB" id="A0A9P9JGX4"/>